<evidence type="ECO:0000256" key="7">
    <source>
        <dbReference type="ARBA" id="ARBA00047899"/>
    </source>
</evidence>
<dbReference type="PANTHER" id="PTHR47634">
    <property type="entry name" value="PROTEIN KINASE DOMAIN-CONTAINING PROTEIN-RELATED"/>
    <property type="match status" value="1"/>
</dbReference>
<dbReference type="STRING" id="2018661.A0A2A2L358"/>
<evidence type="ECO:0000256" key="8">
    <source>
        <dbReference type="ARBA" id="ARBA00048679"/>
    </source>
</evidence>
<dbReference type="PANTHER" id="PTHR47634:SF9">
    <property type="entry name" value="PROTEIN KINASE DOMAIN-CONTAINING PROTEIN-RELATED"/>
    <property type="match status" value="1"/>
</dbReference>
<feature type="compositionally biased region" description="Acidic residues" evidence="10">
    <location>
        <begin position="966"/>
        <end position="989"/>
    </location>
</feature>
<feature type="compositionally biased region" description="Basic and acidic residues" evidence="10">
    <location>
        <begin position="244"/>
        <end position="259"/>
    </location>
</feature>
<evidence type="ECO:0000256" key="1">
    <source>
        <dbReference type="ARBA" id="ARBA00012513"/>
    </source>
</evidence>
<dbReference type="EMBL" id="LIAE01007248">
    <property type="protein sequence ID" value="PAV80589.1"/>
    <property type="molecule type" value="Genomic_DNA"/>
</dbReference>
<feature type="region of interest" description="Disordered" evidence="10">
    <location>
        <begin position="580"/>
        <end position="607"/>
    </location>
</feature>
<feature type="compositionally biased region" description="Acidic residues" evidence="10">
    <location>
        <begin position="375"/>
        <end position="384"/>
    </location>
</feature>
<dbReference type="OrthoDB" id="2649at2759"/>
<feature type="compositionally biased region" description="Polar residues" evidence="10">
    <location>
        <begin position="643"/>
        <end position="664"/>
    </location>
</feature>
<keyword evidence="3" id="KW-0808">Transferase</keyword>
<dbReference type="FunFam" id="3.30.200.20:FF:000163">
    <property type="entry name" value="SRSF protein kinase 2 isoform X1"/>
    <property type="match status" value="1"/>
</dbReference>
<evidence type="ECO:0000256" key="5">
    <source>
        <dbReference type="ARBA" id="ARBA00022777"/>
    </source>
</evidence>
<reference evidence="12 13" key="1">
    <citation type="journal article" date="2017" name="Curr. Biol.">
        <title>Genome architecture and evolution of a unichromosomal asexual nematode.</title>
        <authorList>
            <person name="Fradin H."/>
            <person name="Zegar C."/>
            <person name="Gutwein M."/>
            <person name="Lucas J."/>
            <person name="Kovtun M."/>
            <person name="Corcoran D."/>
            <person name="Baugh L.R."/>
            <person name="Kiontke K."/>
            <person name="Gunsalus K."/>
            <person name="Fitch D.H."/>
            <person name="Piano F."/>
        </authorList>
    </citation>
    <scope>NUCLEOTIDE SEQUENCE [LARGE SCALE GENOMIC DNA]</scope>
    <source>
        <strain evidence="12">PF1309</strain>
    </source>
</reference>
<feature type="region of interest" description="Disordered" evidence="10">
    <location>
        <begin position="925"/>
        <end position="989"/>
    </location>
</feature>
<evidence type="ECO:0000256" key="10">
    <source>
        <dbReference type="SAM" id="MobiDB-lite"/>
    </source>
</evidence>
<organism evidence="12 13">
    <name type="scientific">Diploscapter pachys</name>
    <dbReference type="NCBI Taxonomy" id="2018661"/>
    <lineage>
        <taxon>Eukaryota</taxon>
        <taxon>Metazoa</taxon>
        <taxon>Ecdysozoa</taxon>
        <taxon>Nematoda</taxon>
        <taxon>Chromadorea</taxon>
        <taxon>Rhabditida</taxon>
        <taxon>Rhabditina</taxon>
        <taxon>Rhabditomorpha</taxon>
        <taxon>Rhabditoidea</taxon>
        <taxon>Rhabditidae</taxon>
        <taxon>Diploscapter</taxon>
    </lineage>
</organism>
<dbReference type="FunFam" id="1.10.510.10:FF:000642">
    <property type="entry name" value="Serine/threonine-protein kinase srpk2"/>
    <property type="match status" value="1"/>
</dbReference>
<evidence type="ECO:0000256" key="3">
    <source>
        <dbReference type="ARBA" id="ARBA00022679"/>
    </source>
</evidence>
<dbReference type="Gene3D" id="1.10.510.10">
    <property type="entry name" value="Transferase(Phosphotransferase) domain 1"/>
    <property type="match status" value="1"/>
</dbReference>
<feature type="domain" description="Protein kinase" evidence="11">
    <location>
        <begin position="406"/>
        <end position="897"/>
    </location>
</feature>
<dbReference type="Proteomes" id="UP000218231">
    <property type="component" value="Unassembled WGS sequence"/>
</dbReference>
<comment type="caution">
    <text evidence="12">The sequence shown here is derived from an EMBL/GenBank/DDBJ whole genome shotgun (WGS) entry which is preliminary data.</text>
</comment>
<evidence type="ECO:0000256" key="4">
    <source>
        <dbReference type="ARBA" id="ARBA00022741"/>
    </source>
</evidence>
<dbReference type="PROSITE" id="PS00107">
    <property type="entry name" value="PROTEIN_KINASE_ATP"/>
    <property type="match status" value="1"/>
</dbReference>
<keyword evidence="13" id="KW-1185">Reference proteome</keyword>
<feature type="compositionally biased region" description="Basic and acidic residues" evidence="10">
    <location>
        <begin position="356"/>
        <end position="371"/>
    </location>
</feature>
<evidence type="ECO:0000313" key="12">
    <source>
        <dbReference type="EMBL" id="PAV80589.1"/>
    </source>
</evidence>
<proteinExistence type="predicted"/>
<comment type="catalytic activity">
    <reaction evidence="7">
        <text>L-threonyl-[protein] + ATP = O-phospho-L-threonyl-[protein] + ADP + H(+)</text>
        <dbReference type="Rhea" id="RHEA:46608"/>
        <dbReference type="Rhea" id="RHEA-COMP:11060"/>
        <dbReference type="Rhea" id="RHEA-COMP:11605"/>
        <dbReference type="ChEBI" id="CHEBI:15378"/>
        <dbReference type="ChEBI" id="CHEBI:30013"/>
        <dbReference type="ChEBI" id="CHEBI:30616"/>
        <dbReference type="ChEBI" id="CHEBI:61977"/>
        <dbReference type="ChEBI" id="CHEBI:456216"/>
        <dbReference type="EC" id="2.7.11.1"/>
    </reaction>
</comment>
<dbReference type="EC" id="2.7.11.1" evidence="1"/>
<dbReference type="InterPro" id="IPR051334">
    <property type="entry name" value="SRPK"/>
</dbReference>
<feature type="region of interest" description="Disordered" evidence="10">
    <location>
        <begin position="634"/>
        <end position="687"/>
    </location>
</feature>
<keyword evidence="6 9" id="KW-0067">ATP-binding</keyword>
<feature type="compositionally biased region" description="Basic residues" evidence="10">
    <location>
        <begin position="593"/>
        <end position="605"/>
    </location>
</feature>
<dbReference type="SUPFAM" id="SSF56112">
    <property type="entry name" value="Protein kinase-like (PK-like)"/>
    <property type="match status" value="1"/>
</dbReference>
<dbReference type="Pfam" id="PF00069">
    <property type="entry name" value="Pkinase"/>
    <property type="match status" value="2"/>
</dbReference>
<evidence type="ECO:0000256" key="6">
    <source>
        <dbReference type="ARBA" id="ARBA00022840"/>
    </source>
</evidence>
<accession>A0A2A2L358</accession>
<dbReference type="GO" id="GO:0005524">
    <property type="term" value="F:ATP binding"/>
    <property type="evidence" value="ECO:0007669"/>
    <property type="project" value="UniProtKB-UniRule"/>
</dbReference>
<sequence length="989" mass="110652">MFVAWLARWFSQPQRGTDADQPEQSKIPRIVEEPILACELRSADQDENIQDSASVAEEAEQVLNEDDKETNYASIHTSFQSIFDHDEAEFRVFESQAPQLEREVLIMKLECQEADLKFEQGDLGEKCAADCKESGRSTAAPLRIQQEQLYFRQASPTDEARGVIAEKKKKEFDKVVADLKTPEEIAIDATIFIDIDSNESMDGTRESQATASDSSTTTTTSTGEFASDSGSYDLKSSEDETVEESVKLKVDQKDSKINSDTDETSDTDSDSEDEETPLSERLDAIWRDIEYADALAASNGVNHLKRSVTIGGQNAGLDSQGAIKNEPSLSQSMTYNIGSSAAHDSRSLSPEGSESAGRKSEGSFYDEHPPQEEVLGSDDEEQEDPKDYRKGGYHPVNIGDVFHGRYNVLRKLGWGHFSTVWLCWDTLHRKFVALKIVKSADHYTEAALDEIRLLKAVREADPNDSGCQKAVQMLDDFTVTGVNGTHVCMVFEVLGCNLLKLIIRSNYQGLNLEIVRTITKQMLEGLRYLHEKCQIIHTDIKPENALVTMSHEEIKTMAQHAMLATKMNLKLSGSAVSTAPSHIQKKVAANMTKNKKKKMKKKQKKQRELLETQLAQMEGLKVDANGLQEVLSAPENENENKAESSQQVQNVSDAENANSINGSLRSPDPIERTSLSPPNEADSSVLSSTPLEQNKFLDQNAEPLSPSHPFSDAQMPTVLPTPAVGPDIFDPNCDLQVKIADLGNACWTHHHFTEDIQTRQYRALEVLIGAGYGPPADIWSTACMAFELATGDYLFEPHQGDNYSRDEDHLAHIWELLGPVPANVFKKGAHWKEFFSKNGRLLHIQQLKPWSLYDVLRQKYEWSHFDAAQFSSFLTPMLEFDQDHRVTAAKCLEHPFLKPFGSRAPPSNTPIHVLKRLYPDGKIPYGQDAERKNALPSEAQMGEMLDERKRKELEDEAMNNFAREANDEDEGEDGEQDEDVQIEDEEIGI</sequence>
<dbReference type="InterPro" id="IPR017441">
    <property type="entry name" value="Protein_kinase_ATP_BS"/>
</dbReference>
<feature type="compositionally biased region" description="Polar residues" evidence="10">
    <location>
        <begin position="673"/>
        <end position="687"/>
    </location>
</feature>
<dbReference type="PROSITE" id="PS50011">
    <property type="entry name" value="PROTEIN_KINASE_DOM"/>
    <property type="match status" value="1"/>
</dbReference>
<dbReference type="InterPro" id="IPR000719">
    <property type="entry name" value="Prot_kinase_dom"/>
</dbReference>
<comment type="catalytic activity">
    <reaction evidence="8">
        <text>L-seryl-[protein] + ATP = O-phospho-L-seryl-[protein] + ADP + H(+)</text>
        <dbReference type="Rhea" id="RHEA:17989"/>
        <dbReference type="Rhea" id="RHEA-COMP:9863"/>
        <dbReference type="Rhea" id="RHEA-COMP:11604"/>
        <dbReference type="ChEBI" id="CHEBI:15378"/>
        <dbReference type="ChEBI" id="CHEBI:29999"/>
        <dbReference type="ChEBI" id="CHEBI:30616"/>
        <dbReference type="ChEBI" id="CHEBI:83421"/>
        <dbReference type="ChEBI" id="CHEBI:456216"/>
        <dbReference type="EC" id="2.7.11.1"/>
    </reaction>
</comment>
<keyword evidence="2" id="KW-0723">Serine/threonine-protein kinase</keyword>
<dbReference type="GO" id="GO:0000245">
    <property type="term" value="P:spliceosomal complex assembly"/>
    <property type="evidence" value="ECO:0007669"/>
    <property type="project" value="TreeGrafter"/>
</dbReference>
<feature type="region of interest" description="Disordered" evidence="10">
    <location>
        <begin position="340"/>
        <end position="392"/>
    </location>
</feature>
<feature type="binding site" evidence="9">
    <location>
        <position position="435"/>
    </location>
    <ligand>
        <name>ATP</name>
        <dbReference type="ChEBI" id="CHEBI:30616"/>
    </ligand>
</feature>
<evidence type="ECO:0000256" key="9">
    <source>
        <dbReference type="PROSITE-ProRule" id="PRU10141"/>
    </source>
</evidence>
<keyword evidence="4 9" id="KW-0547">Nucleotide-binding</keyword>
<dbReference type="InterPro" id="IPR011009">
    <property type="entry name" value="Kinase-like_dom_sf"/>
</dbReference>
<evidence type="ECO:0000259" key="11">
    <source>
        <dbReference type="PROSITE" id="PS50011"/>
    </source>
</evidence>
<dbReference type="GO" id="GO:0004674">
    <property type="term" value="F:protein serine/threonine kinase activity"/>
    <property type="evidence" value="ECO:0007669"/>
    <property type="project" value="UniProtKB-KW"/>
</dbReference>
<protein>
    <recommendedName>
        <fullName evidence="1">non-specific serine/threonine protein kinase</fullName>
        <ecNumber evidence="1">2.7.11.1</ecNumber>
    </recommendedName>
</protein>
<evidence type="ECO:0000313" key="13">
    <source>
        <dbReference type="Proteomes" id="UP000218231"/>
    </source>
</evidence>
<dbReference type="SMART" id="SM00220">
    <property type="entry name" value="S_TKc"/>
    <property type="match status" value="1"/>
</dbReference>
<dbReference type="GO" id="GO:0005634">
    <property type="term" value="C:nucleus"/>
    <property type="evidence" value="ECO:0007669"/>
    <property type="project" value="TreeGrafter"/>
</dbReference>
<evidence type="ECO:0000256" key="2">
    <source>
        <dbReference type="ARBA" id="ARBA00022527"/>
    </source>
</evidence>
<name>A0A2A2L358_9BILA</name>
<dbReference type="AlphaFoldDB" id="A0A2A2L358"/>
<feature type="compositionally biased region" description="Acidic residues" evidence="10">
    <location>
        <begin position="260"/>
        <end position="277"/>
    </location>
</feature>
<dbReference type="Gene3D" id="3.30.200.20">
    <property type="entry name" value="Phosphorylase Kinase, domain 1"/>
    <property type="match status" value="1"/>
</dbReference>
<feature type="compositionally biased region" description="Low complexity" evidence="10">
    <location>
        <begin position="207"/>
        <end position="222"/>
    </location>
</feature>
<feature type="region of interest" description="Disordered" evidence="10">
    <location>
        <begin position="198"/>
        <end position="279"/>
    </location>
</feature>
<gene>
    <name evidence="12" type="ORF">WR25_11072</name>
</gene>
<dbReference type="GO" id="GO:0005737">
    <property type="term" value="C:cytoplasm"/>
    <property type="evidence" value="ECO:0007669"/>
    <property type="project" value="TreeGrafter"/>
</dbReference>
<dbReference type="CDD" id="cd14136">
    <property type="entry name" value="STKc_SRPK"/>
    <property type="match status" value="1"/>
</dbReference>
<keyword evidence="5" id="KW-0418">Kinase</keyword>
<dbReference type="GO" id="GO:0050684">
    <property type="term" value="P:regulation of mRNA processing"/>
    <property type="evidence" value="ECO:0007669"/>
    <property type="project" value="TreeGrafter"/>
</dbReference>